<protein>
    <submittedName>
        <fullName evidence="2">Uncharacterized protein</fullName>
    </submittedName>
</protein>
<evidence type="ECO:0000313" key="3">
    <source>
        <dbReference type="Proteomes" id="UP000398389"/>
    </source>
</evidence>
<proteinExistence type="predicted"/>
<sequence length="608" mass="65898">MNFLSFSQPSIISECVSSHRSTLQLPVVCSTDSSLTTDDLLTTLSFDPSSTSISISTSTSTSTSTPNSISTSSTDAFFQSSPTTINSTSSSTSTFDQDPLNSLLENSQHIPKDMINSFSPEYTWDDASCSPTFSNFSLQTTSDDSVVHSTAVATTASVVVGGAGTVTSTATATGAGAGAGAATATATATAVTAVENNFLSSPALPLMVHQPSPELIQSLQMVPPLSTSAPSPPPTQLSSSFFYGNSTIDLTFGQPIHSLPGYPNIDSSISSSINNHNMTLNNNNNNNNINNNVLFSEVVNTATPIPISQGQLFSTFSDNYDDASTDVSIYVPPIEGTFLDSRKNATSFIDPTCYIVDQLTLPNPASLLETSSFAPQQHLSSASTLFAETRATTPINDCYSSSCAPSPCAPINININNNPITPQPQQITNLTPTIPTTTSCHNNNNNSNNNNNNNNNHNHTHGELDHNGRPPRKFTKRRYRCNHCDATFFHTCIDEYVQHVLDAEAESSRSAVGRIYKCDDPTCPWAHIGFTRKLEKKRHMDRKHKPPRYECRYWTQSGTEAFPEAGRCASRWHADIGSRRRHETNVHGRPWDDTCALKARENKARNKL</sequence>
<dbReference type="PANTHER" id="PTHR20916:SF18">
    <property type="entry name" value="IPT_TIG DOMAIN-CONTAINING PROTEIN"/>
    <property type="match status" value="1"/>
</dbReference>
<evidence type="ECO:0000313" key="2">
    <source>
        <dbReference type="EMBL" id="VVT51071.1"/>
    </source>
</evidence>
<feature type="compositionally biased region" description="Low complexity" evidence="1">
    <location>
        <begin position="435"/>
        <end position="457"/>
    </location>
</feature>
<dbReference type="RefSeq" id="XP_031853583.1">
    <property type="nucleotide sequence ID" value="XM_031997692.1"/>
</dbReference>
<dbReference type="Proteomes" id="UP000398389">
    <property type="component" value="Unassembled WGS sequence"/>
</dbReference>
<reference evidence="2 3" key="1">
    <citation type="submission" date="2019-09" db="EMBL/GenBank/DDBJ databases">
        <authorList>
            <person name="Brejova B."/>
        </authorList>
    </citation>
    <scope>NUCLEOTIDE SEQUENCE [LARGE SCALE GENOMIC DNA]</scope>
</reference>
<accession>A0A5E8BIP9</accession>
<dbReference type="GeneID" id="43581792"/>
<evidence type="ECO:0000256" key="1">
    <source>
        <dbReference type="SAM" id="MobiDB-lite"/>
    </source>
</evidence>
<keyword evidence="3" id="KW-1185">Reference proteome</keyword>
<dbReference type="EMBL" id="CABVLU010000002">
    <property type="protein sequence ID" value="VVT51071.1"/>
    <property type="molecule type" value="Genomic_DNA"/>
</dbReference>
<name>A0A5E8BIP9_9ASCO</name>
<feature type="region of interest" description="Disordered" evidence="1">
    <location>
        <begin position="50"/>
        <end position="74"/>
    </location>
</feature>
<gene>
    <name evidence="2" type="ORF">SAPINGB_P002974</name>
</gene>
<dbReference type="AlphaFoldDB" id="A0A5E8BIP9"/>
<organism evidence="2 3">
    <name type="scientific">Magnusiomyces paraingens</name>
    <dbReference type="NCBI Taxonomy" id="2606893"/>
    <lineage>
        <taxon>Eukaryota</taxon>
        <taxon>Fungi</taxon>
        <taxon>Dikarya</taxon>
        <taxon>Ascomycota</taxon>
        <taxon>Saccharomycotina</taxon>
        <taxon>Dipodascomycetes</taxon>
        <taxon>Dipodascales</taxon>
        <taxon>Dipodascaceae</taxon>
        <taxon>Magnusiomyces</taxon>
    </lineage>
</organism>
<feature type="region of interest" description="Disordered" evidence="1">
    <location>
        <begin position="435"/>
        <end position="471"/>
    </location>
</feature>
<dbReference type="OrthoDB" id="4738706at2759"/>
<dbReference type="PANTHER" id="PTHR20916">
    <property type="entry name" value="CYSTEINE AND GLYCINE-RICH PROTEIN 2 BINDING PROTEIN"/>
    <property type="match status" value="1"/>
</dbReference>